<dbReference type="Gene3D" id="3.20.20.190">
    <property type="entry name" value="Phosphatidylinositol (PI) phosphodiesterase"/>
    <property type="match status" value="1"/>
</dbReference>
<dbReference type="InterPro" id="IPR017946">
    <property type="entry name" value="PLC-like_Pdiesterase_TIM-brl"/>
</dbReference>
<dbReference type="Pfam" id="PF22631">
    <property type="entry name" value="PLCB1-4-like_EFh"/>
    <property type="match status" value="1"/>
</dbReference>
<evidence type="ECO:0000259" key="1">
    <source>
        <dbReference type="SMART" id="SM00148"/>
    </source>
</evidence>
<sequence>DEDQRGLRLLRFIGGADRGPNGHHQLRLDLVNIQWINFVAASKNVAQEWSSQLFRYATNSFVNNPSFYDMLERSWTKLSVSRDADNLIALKTIYKLFAHHKDDKKRVEKALETCCLLTAKKDSVDAKEFTFDAFLRFYTCLCPRTDIDQICIDFGTPGSNEIIYPYANEAKARELIAKFEPDNAFVEKGVTSSRARAVLSSIVRSCSPGCRCVELDCWDGNRAEEEPIITHGYTMCSEVPFRETMEAIAESAFKVSDYPSSCHLRTTARKPKQQAKMVKLIKDILAIDFCRSRSIRIRYACLHKGRAAPW</sequence>
<dbReference type="PROSITE" id="PS50007">
    <property type="entry name" value="PIPLC_X_DOMAIN"/>
    <property type="match status" value="1"/>
</dbReference>
<accession>A0A1I8FMB5</accession>
<dbReference type="Pfam" id="PF17787">
    <property type="entry name" value="PH_14"/>
    <property type="match status" value="1"/>
</dbReference>
<keyword evidence="2" id="KW-1185">Reference proteome</keyword>
<dbReference type="SMART" id="SM00148">
    <property type="entry name" value="PLCXc"/>
    <property type="match status" value="1"/>
</dbReference>
<organism evidence="2 3">
    <name type="scientific">Macrostomum lignano</name>
    <dbReference type="NCBI Taxonomy" id="282301"/>
    <lineage>
        <taxon>Eukaryota</taxon>
        <taxon>Metazoa</taxon>
        <taxon>Spiralia</taxon>
        <taxon>Lophotrochozoa</taxon>
        <taxon>Platyhelminthes</taxon>
        <taxon>Rhabditophora</taxon>
        <taxon>Macrostomorpha</taxon>
        <taxon>Macrostomida</taxon>
        <taxon>Macrostomidae</taxon>
        <taxon>Macrostomum</taxon>
    </lineage>
</organism>
<dbReference type="GO" id="GO:0004435">
    <property type="term" value="F:phosphatidylinositol-4,5-bisphosphate phospholipase C activity"/>
    <property type="evidence" value="ECO:0007669"/>
    <property type="project" value="TreeGrafter"/>
</dbReference>
<evidence type="ECO:0000313" key="2">
    <source>
        <dbReference type="Proteomes" id="UP000095280"/>
    </source>
</evidence>
<reference evidence="3" key="1">
    <citation type="submission" date="2016-11" db="UniProtKB">
        <authorList>
            <consortium name="WormBaseParasite"/>
        </authorList>
    </citation>
    <scope>IDENTIFICATION</scope>
</reference>
<dbReference type="GO" id="GO:0051209">
    <property type="term" value="P:release of sequestered calcium ion into cytosol"/>
    <property type="evidence" value="ECO:0007669"/>
    <property type="project" value="TreeGrafter"/>
</dbReference>
<evidence type="ECO:0000313" key="3">
    <source>
        <dbReference type="WBParaSite" id="maker-unitig_39727-snap-gene-0.1-mRNA-1"/>
    </source>
</evidence>
<dbReference type="GO" id="GO:0007186">
    <property type="term" value="P:G protein-coupled receptor signaling pathway"/>
    <property type="evidence" value="ECO:0007669"/>
    <property type="project" value="TreeGrafter"/>
</dbReference>
<dbReference type="SUPFAM" id="SSF47473">
    <property type="entry name" value="EF-hand"/>
    <property type="match status" value="1"/>
</dbReference>
<dbReference type="InterPro" id="IPR000909">
    <property type="entry name" value="PLipase_C_PInositol-sp_X_dom"/>
</dbReference>
<dbReference type="WBParaSite" id="maker-unitig_39727-snap-gene-0.1-mRNA-1">
    <property type="protein sequence ID" value="maker-unitig_39727-snap-gene-0.1-mRNA-1"/>
    <property type="gene ID" value="maker-unitig_39727-snap-gene-0.1"/>
</dbReference>
<dbReference type="PANTHER" id="PTHR10336:SF149">
    <property type="entry name" value="1-PHOSPHATIDYLINOSITOL 4,5-BISPHOSPHATE PHOSPHODIESTERASE CLASSES I AND II"/>
    <property type="match status" value="1"/>
</dbReference>
<dbReference type="AlphaFoldDB" id="A0A1I8FMB5"/>
<dbReference type="Proteomes" id="UP000095280">
    <property type="component" value="Unplaced"/>
</dbReference>
<dbReference type="GO" id="GO:0046488">
    <property type="term" value="P:phosphatidylinositol metabolic process"/>
    <property type="evidence" value="ECO:0007669"/>
    <property type="project" value="TreeGrafter"/>
</dbReference>
<dbReference type="SUPFAM" id="SSF51695">
    <property type="entry name" value="PLC-like phosphodiesterases"/>
    <property type="match status" value="1"/>
</dbReference>
<proteinExistence type="predicted"/>
<protein>
    <submittedName>
        <fullName evidence="3">PLCXc domain-containing protein</fullName>
    </submittedName>
</protein>
<dbReference type="GO" id="GO:0048015">
    <property type="term" value="P:phosphatidylinositol-mediated signaling"/>
    <property type="evidence" value="ECO:0007669"/>
    <property type="project" value="TreeGrafter"/>
</dbReference>
<dbReference type="InterPro" id="IPR011992">
    <property type="entry name" value="EF-hand-dom_pair"/>
</dbReference>
<name>A0A1I8FMB5_9PLAT</name>
<feature type="domain" description="Phosphatidylinositol-specific phospholipase C X" evidence="1">
    <location>
        <begin position="183"/>
        <end position="306"/>
    </location>
</feature>
<dbReference type="PANTHER" id="PTHR10336">
    <property type="entry name" value="PHOSPHOINOSITIDE-SPECIFIC PHOSPHOLIPASE C FAMILY PROTEIN"/>
    <property type="match status" value="1"/>
</dbReference>
<dbReference type="InterPro" id="IPR053945">
    <property type="entry name" value="PLCB1-4-like_EFh"/>
</dbReference>
<dbReference type="GO" id="GO:0005737">
    <property type="term" value="C:cytoplasm"/>
    <property type="evidence" value="ECO:0007669"/>
    <property type="project" value="TreeGrafter"/>
</dbReference>
<dbReference type="Gene3D" id="2.30.29.240">
    <property type="match status" value="1"/>
</dbReference>
<dbReference type="InterPro" id="IPR001192">
    <property type="entry name" value="PI-PLC_fam"/>
</dbReference>
<dbReference type="Gene3D" id="1.10.238.10">
    <property type="entry name" value="EF-hand"/>
    <property type="match status" value="1"/>
</dbReference>
<dbReference type="Pfam" id="PF00388">
    <property type="entry name" value="PI-PLC-X"/>
    <property type="match status" value="1"/>
</dbReference>
<dbReference type="InterPro" id="IPR037862">
    <property type="entry name" value="PLC-beta_PH"/>
</dbReference>